<dbReference type="Pfam" id="PF02498">
    <property type="entry name" value="Bro-N"/>
    <property type="match status" value="1"/>
</dbReference>
<protein>
    <submittedName>
        <fullName evidence="2">Phage antirepressor</fullName>
    </submittedName>
</protein>
<dbReference type="PANTHER" id="PTHR36180:SF2">
    <property type="entry name" value="BRO FAMILY PROTEIN"/>
    <property type="match status" value="1"/>
</dbReference>
<dbReference type="SMART" id="SM01040">
    <property type="entry name" value="Bro-N"/>
    <property type="match status" value="1"/>
</dbReference>
<comment type="caution">
    <text evidence="2">The sequence shown here is derived from an EMBL/GenBank/DDBJ whole genome shotgun (WGS) entry which is preliminary data.</text>
</comment>
<gene>
    <name evidence="2" type="ORF">E7102_09910</name>
</gene>
<organism evidence="2 3">
    <name type="scientific">Xylanibacter ruminicola</name>
    <name type="common">Prevotella ruminicola</name>
    <dbReference type="NCBI Taxonomy" id="839"/>
    <lineage>
        <taxon>Bacteria</taxon>
        <taxon>Pseudomonadati</taxon>
        <taxon>Bacteroidota</taxon>
        <taxon>Bacteroidia</taxon>
        <taxon>Bacteroidales</taxon>
        <taxon>Prevotellaceae</taxon>
        <taxon>Xylanibacter</taxon>
    </lineage>
</organism>
<dbReference type="GO" id="GO:0003677">
    <property type="term" value="F:DNA binding"/>
    <property type="evidence" value="ECO:0007669"/>
    <property type="project" value="InterPro"/>
</dbReference>
<sequence>MKTEIQVFTSDIFGEIRTCQVNNQIMFVGKDVAMALGYSNSRDALRKHVDAEDKGTVAIRDTAYETRVTLINESGLYSLILSSKLPQAKAFKRWVTSEVLPQIRQTGGYIPTKDSDGRQLSAKEIMERADIIVGNSIRILNEPAEDTLTATQVAKTFNMSTLDFNAVLRDMGIQYRSGGRWNLSDDLEGRGYTAVRTHISYSLKGEKKIKTYMTWTMAGLHYLNSKLGYPNF</sequence>
<reference evidence="2" key="1">
    <citation type="submission" date="2019-04" db="EMBL/GenBank/DDBJ databases">
        <title>Evolution of Biomass-Degrading Anaerobic Consortia Revealed by Metagenomics.</title>
        <authorList>
            <person name="Peng X."/>
        </authorList>
    </citation>
    <scope>NUCLEOTIDE SEQUENCE</scope>
    <source>
        <strain evidence="2">SIG141</strain>
    </source>
</reference>
<dbReference type="Pfam" id="PF03374">
    <property type="entry name" value="ANT"/>
    <property type="match status" value="1"/>
</dbReference>
<dbReference type="InterPro" id="IPR003497">
    <property type="entry name" value="BRO_N_domain"/>
</dbReference>
<dbReference type="AlphaFoldDB" id="A0A928BVB9"/>
<name>A0A928BVB9_XYLRU</name>
<dbReference type="InterPro" id="IPR005039">
    <property type="entry name" value="Ant_C"/>
</dbReference>
<accession>A0A928BVB9</accession>
<evidence type="ECO:0000313" key="2">
    <source>
        <dbReference type="EMBL" id="MBE6266767.1"/>
    </source>
</evidence>
<dbReference type="PANTHER" id="PTHR36180">
    <property type="entry name" value="DNA-BINDING PROTEIN-RELATED-RELATED"/>
    <property type="match status" value="1"/>
</dbReference>
<dbReference type="EMBL" id="SUYD01000012">
    <property type="protein sequence ID" value="MBE6266767.1"/>
    <property type="molecule type" value="Genomic_DNA"/>
</dbReference>
<proteinExistence type="predicted"/>
<dbReference type="Proteomes" id="UP000763088">
    <property type="component" value="Unassembled WGS sequence"/>
</dbReference>
<dbReference type="PROSITE" id="PS51750">
    <property type="entry name" value="BRO_N"/>
    <property type="match status" value="1"/>
</dbReference>
<evidence type="ECO:0000259" key="1">
    <source>
        <dbReference type="PROSITE" id="PS51750"/>
    </source>
</evidence>
<evidence type="ECO:0000313" key="3">
    <source>
        <dbReference type="Proteomes" id="UP000763088"/>
    </source>
</evidence>
<feature type="domain" description="Bro-N" evidence="1">
    <location>
        <begin position="2"/>
        <end position="107"/>
    </location>
</feature>